<organism evidence="1 2">
    <name type="scientific">Collinsella aerofaciens</name>
    <dbReference type="NCBI Taxonomy" id="74426"/>
    <lineage>
        <taxon>Bacteria</taxon>
        <taxon>Bacillati</taxon>
        <taxon>Actinomycetota</taxon>
        <taxon>Coriobacteriia</taxon>
        <taxon>Coriobacteriales</taxon>
        <taxon>Coriobacteriaceae</taxon>
        <taxon>Collinsella</taxon>
    </lineage>
</organism>
<keyword evidence="2" id="KW-1185">Reference proteome</keyword>
<keyword evidence="1" id="KW-0378">Hydrolase</keyword>
<name>A0A5K1JFC8_9ACTN</name>
<reference evidence="1 2" key="1">
    <citation type="submission" date="2019-10" db="EMBL/GenBank/DDBJ databases">
        <authorList>
            <person name="Wolf R A."/>
        </authorList>
    </citation>
    <scope>NUCLEOTIDE SEQUENCE [LARGE SCALE GENOMIC DNA]</scope>
    <source>
        <strain evidence="1">Collinsella_aerofaciens_MC2</strain>
    </source>
</reference>
<sequence length="483" mass="54665">MKPVMVRELRPFSLTWLADVLGCTVARAKTLVGDMMARGIVRYRTGKKADPEEADVENAAPSEVYQFRFVGLVMTEGAVIIVYPKYFHDRIPVIDELRLIMRVLKRDAGIAVLASLEDTDEGTSDKLSVMLALLELYGEYGEYSNYVEDRELNGNGSIDWNRTIDGHLPVLSNGRPIYMEYETRKTYRDDSDFITRLHRAVLTECSRKFGEVGIDKLLSLDEVCLSDEDIETFGDVEMLGWRLERERAAQFLDWKLLTLDLLERYLLLRESEVRSDEVQALGTTSFYHLWEEACKTALGDALGKRLGALGLTLEGKWAADSRKKLIEIIPRPLWERWRGDGFAEPEGTDTLIPDAIAIANGPDGERLFCICDAKYYVPSANGKMEHQPGLESVAKQFLYQSAYREFIEACGFDRVVNAFLVPGTVDRPELMARVSFPGVIAEEDKPLDNFINMLMLPAEVVFEAYLRGEILNTCRLLAFEGTC</sequence>
<dbReference type="RefSeq" id="WP_152077330.1">
    <property type="nucleotide sequence ID" value="NZ_CAAKNU010000099.1"/>
</dbReference>
<proteinExistence type="predicted"/>
<dbReference type="Pfam" id="PF09563">
    <property type="entry name" value="RE_LlaJI"/>
    <property type="match status" value="2"/>
</dbReference>
<gene>
    <name evidence="1" type="primary">ydjA</name>
    <name evidence="1" type="ORF">KCJAJFAP_01320</name>
</gene>
<dbReference type="EMBL" id="CABWIE010000036">
    <property type="protein sequence ID" value="VWM03560.1"/>
    <property type="molecule type" value="Genomic_DNA"/>
</dbReference>
<dbReference type="AlphaFoldDB" id="A0A5K1JFC8"/>
<dbReference type="InterPro" id="IPR018579">
    <property type="entry name" value="Restrct_endonuc_II_LlaJI"/>
</dbReference>
<dbReference type="Proteomes" id="UP000361836">
    <property type="component" value="Unassembled WGS sequence"/>
</dbReference>
<evidence type="ECO:0000313" key="1">
    <source>
        <dbReference type="EMBL" id="VWM03560.1"/>
    </source>
</evidence>
<protein>
    <submittedName>
        <fullName evidence="1">Type-2 restriction enzyme BsuMI component YdjA</fullName>
        <ecNumber evidence="1">3.1.21.4</ecNumber>
    </submittedName>
</protein>
<evidence type="ECO:0000313" key="2">
    <source>
        <dbReference type="Proteomes" id="UP000361836"/>
    </source>
</evidence>
<accession>A0A5K1JFC8</accession>
<dbReference type="EC" id="3.1.21.4" evidence="1"/>
<dbReference type="GO" id="GO:0009036">
    <property type="term" value="F:type II site-specific deoxyribonuclease activity"/>
    <property type="evidence" value="ECO:0007669"/>
    <property type="project" value="UniProtKB-EC"/>
</dbReference>